<evidence type="ECO:0000313" key="2">
    <source>
        <dbReference type="Proteomes" id="UP001172680"/>
    </source>
</evidence>
<organism evidence="1 2">
    <name type="scientific">Coniosporium tulheliwenetii</name>
    <dbReference type="NCBI Taxonomy" id="3383036"/>
    <lineage>
        <taxon>Eukaryota</taxon>
        <taxon>Fungi</taxon>
        <taxon>Dikarya</taxon>
        <taxon>Ascomycota</taxon>
        <taxon>Pezizomycotina</taxon>
        <taxon>Dothideomycetes</taxon>
        <taxon>Dothideomycetes incertae sedis</taxon>
        <taxon>Coniosporium</taxon>
    </lineage>
</organism>
<dbReference type="Proteomes" id="UP001172680">
    <property type="component" value="Unassembled WGS sequence"/>
</dbReference>
<accession>A0ACC2ZAM9</accession>
<name>A0ACC2ZAM9_9PEZI</name>
<protein>
    <submittedName>
        <fullName evidence="1">Uncharacterized protein</fullName>
    </submittedName>
</protein>
<dbReference type="EMBL" id="JAPDRP010000009">
    <property type="protein sequence ID" value="KAJ9644754.1"/>
    <property type="molecule type" value="Genomic_DNA"/>
</dbReference>
<gene>
    <name evidence="1" type="ORF">H2199_003718</name>
</gene>
<comment type="caution">
    <text evidence="1">The sequence shown here is derived from an EMBL/GenBank/DDBJ whole genome shotgun (WGS) entry which is preliminary data.</text>
</comment>
<keyword evidence="2" id="KW-1185">Reference proteome</keyword>
<proteinExistence type="predicted"/>
<reference evidence="1" key="1">
    <citation type="submission" date="2022-10" db="EMBL/GenBank/DDBJ databases">
        <title>Culturing micro-colonial fungi from biological soil crusts in the Mojave desert and describing Neophaeococcomyces mojavensis, and introducing the new genera and species Taxawa tesnikishii.</title>
        <authorList>
            <person name="Kurbessoian T."/>
            <person name="Stajich J.E."/>
        </authorList>
    </citation>
    <scope>NUCLEOTIDE SEQUENCE</scope>
    <source>
        <strain evidence="1">JES_115</strain>
    </source>
</reference>
<evidence type="ECO:0000313" key="1">
    <source>
        <dbReference type="EMBL" id="KAJ9644754.1"/>
    </source>
</evidence>
<sequence length="225" mass="25155">MDTLDAAISTNDPTAITLWLHQDQQDAAEAILKADRDRAHAEAEEHKALIRDQEAEVDRRARERRDAALKESVRFGGYRPSYQETIIGRVGDLMYAASKGDCEWLQKTIMKNASLDELDPFDGRSALHAAAMFGRIEGVWHLLAAGADPALKTARGQTARELAAARGHDEVVELFDNDHWLQYASEAQLQDSSRQRVEMSGAQLRDYYVKKKEEQSAGPAYGERA</sequence>